<accession>A0A7W5ZRL7</accession>
<gene>
    <name evidence="1" type="ORF">FHS57_004796</name>
</gene>
<reference evidence="1 2" key="1">
    <citation type="submission" date="2020-08" db="EMBL/GenBank/DDBJ databases">
        <title>Genomic Encyclopedia of Type Strains, Phase IV (KMG-IV): sequencing the most valuable type-strain genomes for metagenomic binning, comparative biology and taxonomic classification.</title>
        <authorList>
            <person name="Goeker M."/>
        </authorList>
    </citation>
    <scope>NUCLEOTIDE SEQUENCE [LARGE SCALE GENOMIC DNA]</scope>
    <source>
        <strain evidence="1 2">DSM 17976</strain>
    </source>
</reference>
<name>A0A7W5ZRL7_9BACT</name>
<comment type="caution">
    <text evidence="1">The sequence shown here is derived from an EMBL/GenBank/DDBJ whole genome shotgun (WGS) entry which is preliminary data.</text>
</comment>
<organism evidence="1 2">
    <name type="scientific">Runella defluvii</name>
    <dbReference type="NCBI Taxonomy" id="370973"/>
    <lineage>
        <taxon>Bacteria</taxon>
        <taxon>Pseudomonadati</taxon>
        <taxon>Bacteroidota</taxon>
        <taxon>Cytophagia</taxon>
        <taxon>Cytophagales</taxon>
        <taxon>Spirosomataceae</taxon>
        <taxon>Runella</taxon>
    </lineage>
</organism>
<keyword evidence="2" id="KW-1185">Reference proteome</keyword>
<sequence>MKKVVFFAVVLFISSCAELHQKQSPKGDTTKVLNVVKSIHFKSLKESSFGKVDLSENDSTIEANYLPSNFDVTIDSLERQFGTYTVYKKQVYFADLNGDDMIDALVEFSFNPYGGNGFQSYFGVLINKKNDYFLVDSLNSGSHCGEPILKIDSISNLKIYASGLAYRHNDSCCCPTEPIKRQYVLKNNKVLMIK</sequence>
<proteinExistence type="predicted"/>
<evidence type="ECO:0000313" key="1">
    <source>
        <dbReference type="EMBL" id="MBB3840776.1"/>
    </source>
</evidence>
<evidence type="ECO:0008006" key="3">
    <source>
        <dbReference type="Google" id="ProtNLM"/>
    </source>
</evidence>
<dbReference type="Proteomes" id="UP000541352">
    <property type="component" value="Unassembled WGS sequence"/>
</dbReference>
<dbReference type="EMBL" id="JACIBY010000012">
    <property type="protein sequence ID" value="MBB3840776.1"/>
    <property type="molecule type" value="Genomic_DNA"/>
</dbReference>
<protein>
    <recommendedName>
        <fullName evidence="3">Lipoprotein</fullName>
    </recommendedName>
</protein>
<dbReference type="AlphaFoldDB" id="A0A7W5ZRL7"/>
<dbReference type="PROSITE" id="PS51257">
    <property type="entry name" value="PROKAR_LIPOPROTEIN"/>
    <property type="match status" value="1"/>
</dbReference>
<dbReference type="RefSeq" id="WP_183977960.1">
    <property type="nucleotide sequence ID" value="NZ_JACIBY010000012.1"/>
</dbReference>
<evidence type="ECO:0000313" key="2">
    <source>
        <dbReference type="Proteomes" id="UP000541352"/>
    </source>
</evidence>